<dbReference type="EMBL" id="JABSTQ010004129">
    <property type="protein sequence ID" value="KAG0442906.1"/>
    <property type="molecule type" value="Genomic_DNA"/>
</dbReference>
<reference evidence="1 2" key="1">
    <citation type="journal article" date="2020" name="Cell">
        <title>Large-Scale Comparative Analyses of Tick Genomes Elucidate Their Genetic Diversity and Vector Capacities.</title>
        <authorList>
            <consortium name="Tick Genome and Microbiome Consortium (TIGMIC)"/>
            <person name="Jia N."/>
            <person name="Wang J."/>
            <person name="Shi W."/>
            <person name="Du L."/>
            <person name="Sun Y."/>
            <person name="Zhan W."/>
            <person name="Jiang J.F."/>
            <person name="Wang Q."/>
            <person name="Zhang B."/>
            <person name="Ji P."/>
            <person name="Bell-Sakyi L."/>
            <person name="Cui X.M."/>
            <person name="Yuan T.T."/>
            <person name="Jiang B.G."/>
            <person name="Yang W.F."/>
            <person name="Lam T.T."/>
            <person name="Chang Q.C."/>
            <person name="Ding S.J."/>
            <person name="Wang X.J."/>
            <person name="Zhu J.G."/>
            <person name="Ruan X.D."/>
            <person name="Zhao L."/>
            <person name="Wei J.T."/>
            <person name="Ye R.Z."/>
            <person name="Que T.C."/>
            <person name="Du C.H."/>
            <person name="Zhou Y.H."/>
            <person name="Cheng J.X."/>
            <person name="Dai P.F."/>
            <person name="Guo W.B."/>
            <person name="Han X.H."/>
            <person name="Huang E.J."/>
            <person name="Li L.F."/>
            <person name="Wei W."/>
            <person name="Gao Y.C."/>
            <person name="Liu J.Z."/>
            <person name="Shao H.Z."/>
            <person name="Wang X."/>
            <person name="Wang C.C."/>
            <person name="Yang T.C."/>
            <person name="Huo Q.B."/>
            <person name="Li W."/>
            <person name="Chen H.Y."/>
            <person name="Chen S.E."/>
            <person name="Zhou L.G."/>
            <person name="Ni X.B."/>
            <person name="Tian J.H."/>
            <person name="Sheng Y."/>
            <person name="Liu T."/>
            <person name="Pan Y.S."/>
            <person name="Xia L.Y."/>
            <person name="Li J."/>
            <person name="Zhao F."/>
            <person name="Cao W.C."/>
        </authorList>
    </citation>
    <scope>NUCLEOTIDE SEQUENCE [LARGE SCALE GENOMIC DNA]</scope>
    <source>
        <strain evidence="1">Iper-2018</strain>
    </source>
</reference>
<gene>
    <name evidence="1" type="ORF">HPB47_015497</name>
</gene>
<dbReference type="Proteomes" id="UP000805193">
    <property type="component" value="Unassembled WGS sequence"/>
</dbReference>
<proteinExistence type="predicted"/>
<evidence type="ECO:0000313" key="2">
    <source>
        <dbReference type="Proteomes" id="UP000805193"/>
    </source>
</evidence>
<comment type="caution">
    <text evidence="1">The sequence shown here is derived from an EMBL/GenBank/DDBJ whole genome shotgun (WGS) entry which is preliminary data.</text>
</comment>
<organism evidence="1 2">
    <name type="scientific">Ixodes persulcatus</name>
    <name type="common">Taiga tick</name>
    <dbReference type="NCBI Taxonomy" id="34615"/>
    <lineage>
        <taxon>Eukaryota</taxon>
        <taxon>Metazoa</taxon>
        <taxon>Ecdysozoa</taxon>
        <taxon>Arthropoda</taxon>
        <taxon>Chelicerata</taxon>
        <taxon>Arachnida</taxon>
        <taxon>Acari</taxon>
        <taxon>Parasitiformes</taxon>
        <taxon>Ixodida</taxon>
        <taxon>Ixodoidea</taxon>
        <taxon>Ixodidae</taxon>
        <taxon>Ixodinae</taxon>
        <taxon>Ixodes</taxon>
    </lineage>
</organism>
<keyword evidence="2" id="KW-1185">Reference proteome</keyword>
<evidence type="ECO:0000313" key="1">
    <source>
        <dbReference type="EMBL" id="KAG0442906.1"/>
    </source>
</evidence>
<name>A0AC60QTE9_IXOPE</name>
<accession>A0AC60QTE9</accession>
<protein>
    <submittedName>
        <fullName evidence="1">Uncharacterized protein</fullName>
    </submittedName>
</protein>
<sequence>MLRGSLRFQRLRRLVQGHSYVLYGDPAYPMGPLLLKPYETTGTTAAQLHFNKEMSTVRQAVEWGFRKIVAEFAFVN</sequence>